<sequence>YQRLIKMLKKYADLVVPELVDTAEKAQEAGRLYETGDIDMLLIFPLGYTTSMMIVPAVYELDVPIRILNAHEDRSYDYAAADTTIYLHHEGVCCIPEYSGALVNLGKRFRDREKI</sequence>
<organism evidence="3">
    <name type="scientific">marine sediment metagenome</name>
    <dbReference type="NCBI Taxonomy" id="412755"/>
    <lineage>
        <taxon>unclassified sequences</taxon>
        <taxon>metagenomes</taxon>
        <taxon>ecological metagenomes</taxon>
    </lineage>
</organism>
<comment type="caution">
    <text evidence="3">The sequence shown here is derived from an EMBL/GenBank/DDBJ whole genome shotgun (WGS) entry which is preliminary data.</text>
</comment>
<dbReference type="EMBL" id="BARU01020214">
    <property type="protein sequence ID" value="GAH61057.1"/>
    <property type="molecule type" value="Genomic_DNA"/>
</dbReference>
<gene>
    <name evidence="3" type="ORF">S03H2_33224</name>
</gene>
<name>X1GV84_9ZZZZ</name>
<keyword evidence="1" id="KW-0413">Isomerase</keyword>
<dbReference type="GO" id="GO:0005737">
    <property type="term" value="C:cytoplasm"/>
    <property type="evidence" value="ECO:0007669"/>
    <property type="project" value="InterPro"/>
</dbReference>
<reference evidence="3" key="1">
    <citation type="journal article" date="2014" name="Front. Microbiol.">
        <title>High frequency of phylogenetically diverse reductive dehalogenase-homologous genes in deep subseafloor sedimentary metagenomes.</title>
        <authorList>
            <person name="Kawai M."/>
            <person name="Futagami T."/>
            <person name="Toyoda A."/>
            <person name="Takaki Y."/>
            <person name="Nishi S."/>
            <person name="Hori S."/>
            <person name="Arai W."/>
            <person name="Tsubouchi T."/>
            <person name="Morono Y."/>
            <person name="Uchiyama I."/>
            <person name="Ito T."/>
            <person name="Fujiyama A."/>
            <person name="Inagaki F."/>
            <person name="Takami H."/>
        </authorList>
    </citation>
    <scope>NUCLEOTIDE SEQUENCE</scope>
    <source>
        <strain evidence="3">Expedition CK06-06</strain>
    </source>
</reference>
<proteinExistence type="predicted"/>
<feature type="non-terminal residue" evidence="3">
    <location>
        <position position="1"/>
    </location>
</feature>
<dbReference type="GO" id="GO:0005996">
    <property type="term" value="P:monosaccharide metabolic process"/>
    <property type="evidence" value="ECO:0007669"/>
    <property type="project" value="InterPro"/>
</dbReference>
<dbReference type="AlphaFoldDB" id="X1GV84"/>
<evidence type="ECO:0000256" key="2">
    <source>
        <dbReference type="ARBA" id="ARBA00023277"/>
    </source>
</evidence>
<dbReference type="GO" id="GO:0016861">
    <property type="term" value="F:intramolecular oxidoreductase activity, interconverting aldoses and ketoses"/>
    <property type="evidence" value="ECO:0007669"/>
    <property type="project" value="InterPro"/>
</dbReference>
<keyword evidence="2" id="KW-0119">Carbohydrate metabolism</keyword>
<evidence type="ECO:0000256" key="1">
    <source>
        <dbReference type="ARBA" id="ARBA00023235"/>
    </source>
</evidence>
<evidence type="ECO:0000313" key="3">
    <source>
        <dbReference type="EMBL" id="GAH61057.1"/>
    </source>
</evidence>
<protein>
    <submittedName>
        <fullName evidence="3">Uncharacterized protein</fullName>
    </submittedName>
</protein>
<dbReference type="SUPFAM" id="SSF53743">
    <property type="entry name" value="FucI/AraA N-terminal and middle domains"/>
    <property type="match status" value="1"/>
</dbReference>
<dbReference type="InterPro" id="IPR009015">
    <property type="entry name" value="Fucose_isomerase_N/cen_sf"/>
</dbReference>
<accession>X1GV84</accession>